<reference evidence="1" key="1">
    <citation type="submission" date="2022-10" db="EMBL/GenBank/DDBJ databases">
        <title>Culturing micro-colonial fungi from biological soil crusts in the Mojave desert and describing Neophaeococcomyces mojavensis, and introducing the new genera and species Taxawa tesnikishii.</title>
        <authorList>
            <person name="Kurbessoian T."/>
            <person name="Stajich J.E."/>
        </authorList>
    </citation>
    <scope>NUCLEOTIDE SEQUENCE</scope>
    <source>
        <strain evidence="1">JES_112</strain>
    </source>
</reference>
<protein>
    <submittedName>
        <fullName evidence="1">Uncharacterized protein</fullName>
    </submittedName>
</protein>
<comment type="caution">
    <text evidence="1">The sequence shown here is derived from an EMBL/GenBank/DDBJ whole genome shotgun (WGS) entry which is preliminary data.</text>
</comment>
<gene>
    <name evidence="1" type="ORF">H2198_008174</name>
</gene>
<evidence type="ECO:0000313" key="2">
    <source>
        <dbReference type="Proteomes" id="UP001172386"/>
    </source>
</evidence>
<sequence>MKLTTDLEITAAELLASRNLRLLSCTPLQTLWAGYGHIARVTATCTRPDTTTTNSTSRQNPQTYILKHVSPPPAAPARKTSRSKVPAAIDEGHIRKLLSYQVEQYFYTRLALRIPSDVAVASCLAASHPHSSASTAMLMTDLRVSFPVAGERVVELTPVQVHAALDWLGAFHGFWWEEAQRGEMRREECVRPPLEHFAEHGSAVIENGSDRGSGGVWMKGGYSHLATRRKEYNELRVNGDSEWSALCEPVELEERSIAELVDAFLYPASESVSSSAYQTLIHGDVKSENLFTSVDGSRVAFYDFQYVGLGMGVSDLAKLFTVSIPLRMLVEDEGDVYDVDGLQMGQGEKMLLERYLREVESRSERTYKWEVFVRHWETALVDWLRFQASWGFWGNTEWLEARVRSILADKKWLEWLKDAVRTEDGTKGTTCLEC</sequence>
<name>A0ACC2ZY21_9EURO</name>
<dbReference type="EMBL" id="JAPDRQ010000192">
    <property type="protein sequence ID" value="KAJ9652562.1"/>
    <property type="molecule type" value="Genomic_DNA"/>
</dbReference>
<evidence type="ECO:0000313" key="1">
    <source>
        <dbReference type="EMBL" id="KAJ9652562.1"/>
    </source>
</evidence>
<proteinExistence type="predicted"/>
<organism evidence="1 2">
    <name type="scientific">Neophaeococcomyces mojaviensis</name>
    <dbReference type="NCBI Taxonomy" id="3383035"/>
    <lineage>
        <taxon>Eukaryota</taxon>
        <taxon>Fungi</taxon>
        <taxon>Dikarya</taxon>
        <taxon>Ascomycota</taxon>
        <taxon>Pezizomycotina</taxon>
        <taxon>Eurotiomycetes</taxon>
        <taxon>Chaetothyriomycetidae</taxon>
        <taxon>Chaetothyriales</taxon>
        <taxon>Chaetothyriales incertae sedis</taxon>
        <taxon>Neophaeococcomyces</taxon>
    </lineage>
</organism>
<dbReference type="Proteomes" id="UP001172386">
    <property type="component" value="Unassembled WGS sequence"/>
</dbReference>
<keyword evidence="2" id="KW-1185">Reference proteome</keyword>
<accession>A0ACC2ZY21</accession>